<protein>
    <recommendedName>
        <fullName evidence="1">MULE transposase N-terminal all-beta domain-containing protein</fullName>
    </recommendedName>
</protein>
<sequence>MASPITIICFDYRGSYIKDGGERRWISGEDEIQTLEMKTAVEEITYSELVESICRKIKANGDGMVKISYFPMVLYSNKPSYIWCDEDVLGYLMQVNHDKCRSVLHVEISSDMDDTYGEHGYEGTEVRVEEEAARAVVEAARAGIKAARAGVEAARAVVEATTAVEEEWDDGLNLVKGQEFRTRVAMQVLVQRGAPESINGVLREARKFFLLPMIDVIIKKMTEWFNKHRKKAAEIPVTKKLVPTVEKELSKRCMEARCLDVVEIKSFHLEYNVNGRFIMFLICLNGSYQMRFEHLKFFPWYMKKIKDPLKSKGFHQPENLVDEEEDAKGEEAGAGEGGADVCMSILNVEVLLPPLSNMELLCFELLGNAALL</sequence>
<dbReference type="Gramene" id="Bo1g094600.1">
    <property type="protein sequence ID" value="Bo1g094600.1"/>
    <property type="gene ID" value="Bo1g094600"/>
</dbReference>
<dbReference type="eggNOG" id="ENOG502SBTZ">
    <property type="taxonomic scope" value="Eukaryota"/>
</dbReference>
<evidence type="ECO:0000259" key="1">
    <source>
        <dbReference type="Pfam" id="PF10532"/>
    </source>
</evidence>
<dbReference type="InterPro" id="IPR018290">
    <property type="entry name" value="MULE_transposase_N"/>
</dbReference>
<evidence type="ECO:0000313" key="3">
    <source>
        <dbReference type="Proteomes" id="UP000032141"/>
    </source>
</evidence>
<dbReference type="Proteomes" id="UP000032141">
    <property type="component" value="Chromosome C1"/>
</dbReference>
<dbReference type="AlphaFoldDB" id="A0A0D3AAJ2"/>
<organism evidence="2 3">
    <name type="scientific">Brassica oleracea var. oleracea</name>
    <dbReference type="NCBI Taxonomy" id="109376"/>
    <lineage>
        <taxon>Eukaryota</taxon>
        <taxon>Viridiplantae</taxon>
        <taxon>Streptophyta</taxon>
        <taxon>Embryophyta</taxon>
        <taxon>Tracheophyta</taxon>
        <taxon>Spermatophyta</taxon>
        <taxon>Magnoliopsida</taxon>
        <taxon>eudicotyledons</taxon>
        <taxon>Gunneridae</taxon>
        <taxon>Pentapetalae</taxon>
        <taxon>rosids</taxon>
        <taxon>malvids</taxon>
        <taxon>Brassicales</taxon>
        <taxon>Brassicaceae</taxon>
        <taxon>Brassiceae</taxon>
        <taxon>Brassica</taxon>
    </lineage>
</organism>
<feature type="domain" description="MULE transposase N-terminal all-beta" evidence="1">
    <location>
        <begin position="64"/>
        <end position="114"/>
    </location>
</feature>
<keyword evidence="3" id="KW-1185">Reference proteome</keyword>
<name>A0A0D3AAJ2_BRAOL</name>
<accession>A0A0D3AAJ2</accession>
<proteinExistence type="predicted"/>
<dbReference type="HOGENOM" id="CLU_745118_0_0_1"/>
<dbReference type="Pfam" id="PF10532">
    <property type="entry name" value="Plant_all_beta"/>
    <property type="match status" value="1"/>
</dbReference>
<evidence type="ECO:0000313" key="2">
    <source>
        <dbReference type="EnsemblPlants" id="Bo1g094600.1"/>
    </source>
</evidence>
<reference evidence="2 3" key="1">
    <citation type="journal article" date="2014" name="Genome Biol.">
        <title>Transcriptome and methylome profiling reveals relics of genome dominance in the mesopolyploid Brassica oleracea.</title>
        <authorList>
            <person name="Parkin I.A."/>
            <person name="Koh C."/>
            <person name="Tang H."/>
            <person name="Robinson S.J."/>
            <person name="Kagale S."/>
            <person name="Clarke W.E."/>
            <person name="Town C.D."/>
            <person name="Nixon J."/>
            <person name="Krishnakumar V."/>
            <person name="Bidwell S.L."/>
            <person name="Denoeud F."/>
            <person name="Belcram H."/>
            <person name="Links M.G."/>
            <person name="Just J."/>
            <person name="Clarke C."/>
            <person name="Bender T."/>
            <person name="Huebert T."/>
            <person name="Mason A.S."/>
            <person name="Pires J.C."/>
            <person name="Barker G."/>
            <person name="Moore J."/>
            <person name="Walley P.G."/>
            <person name="Manoli S."/>
            <person name="Batley J."/>
            <person name="Edwards D."/>
            <person name="Nelson M.N."/>
            <person name="Wang X."/>
            <person name="Paterson A.H."/>
            <person name="King G."/>
            <person name="Bancroft I."/>
            <person name="Chalhoub B."/>
            <person name="Sharpe A.G."/>
        </authorList>
    </citation>
    <scope>NUCLEOTIDE SEQUENCE</scope>
    <source>
        <strain evidence="2 3">cv. TO1000</strain>
    </source>
</reference>
<reference evidence="2" key="2">
    <citation type="submission" date="2015-03" db="UniProtKB">
        <authorList>
            <consortium name="EnsemblPlants"/>
        </authorList>
    </citation>
    <scope>IDENTIFICATION</scope>
</reference>
<dbReference type="EnsemblPlants" id="Bo1g094600.1">
    <property type="protein sequence ID" value="Bo1g094600.1"/>
    <property type="gene ID" value="Bo1g094600"/>
</dbReference>